<dbReference type="KEGG" id="min:Minf_0136"/>
<proteinExistence type="predicted"/>
<dbReference type="HOGENOM" id="CLU_3027090_0_0_0"/>
<organism evidence="1 2">
    <name type="scientific">Methylacidiphilum infernorum (isolate V4)</name>
    <name type="common">Methylokorus infernorum (strain V4)</name>
    <dbReference type="NCBI Taxonomy" id="481448"/>
    <lineage>
        <taxon>Bacteria</taxon>
        <taxon>Pseudomonadati</taxon>
        <taxon>Verrucomicrobiota</taxon>
        <taxon>Methylacidiphilae</taxon>
        <taxon>Methylacidiphilales</taxon>
        <taxon>Methylacidiphilaceae</taxon>
        <taxon>Methylacidiphilum (ex Ratnadevi et al. 2023)</taxon>
    </lineage>
</organism>
<reference evidence="1 2" key="1">
    <citation type="journal article" date="2008" name="Biol. Direct">
        <title>Complete genome sequence of the extremely acidophilic methanotroph isolate V4, Methylacidiphilum infernorum, a representative of the bacterial phylum Verrucomicrobia.</title>
        <authorList>
            <person name="Hou S."/>
            <person name="Makarova K.S."/>
            <person name="Saw J.H."/>
            <person name="Senin P."/>
            <person name="Ly B.V."/>
            <person name="Zhou Z."/>
            <person name="Ren Y."/>
            <person name="Wang J."/>
            <person name="Galperin M.Y."/>
            <person name="Omelchenko M.V."/>
            <person name="Wolf Y.I."/>
            <person name="Yutin N."/>
            <person name="Koonin E.V."/>
            <person name="Stott M.B."/>
            <person name="Mountain B.W."/>
            <person name="Crowe M.A."/>
            <person name="Smirnova A.V."/>
            <person name="Dunfield P.F."/>
            <person name="Feng L."/>
            <person name="Wang L."/>
            <person name="Alam M."/>
        </authorList>
    </citation>
    <scope>NUCLEOTIDE SEQUENCE [LARGE SCALE GENOMIC DNA]</scope>
    <source>
        <strain evidence="2">Isolate V4</strain>
    </source>
</reference>
<sequence length="55" mass="6409">MFKKIIFYSKYFLGTSSFLGIAWKILEDKEYASLERKATCPVQKSIRNSKKPFAV</sequence>
<dbReference type="Proteomes" id="UP000009149">
    <property type="component" value="Chromosome"/>
</dbReference>
<dbReference type="STRING" id="481448.Minf_0136"/>
<name>B3DX56_METI4</name>
<protein>
    <submittedName>
        <fullName evidence="1">Uncharacterized protein</fullName>
    </submittedName>
</protein>
<dbReference type="EMBL" id="CP000975">
    <property type="protein sequence ID" value="ACD82196.1"/>
    <property type="molecule type" value="Genomic_DNA"/>
</dbReference>
<accession>B3DX56</accession>
<gene>
    <name evidence="1" type="ordered locus">Minf_0136</name>
</gene>
<evidence type="ECO:0000313" key="1">
    <source>
        <dbReference type="EMBL" id="ACD82196.1"/>
    </source>
</evidence>
<dbReference type="AlphaFoldDB" id="B3DX56"/>
<evidence type="ECO:0000313" key="2">
    <source>
        <dbReference type="Proteomes" id="UP000009149"/>
    </source>
</evidence>